<comment type="caution">
    <text evidence="2">The sequence shown here is derived from an EMBL/GenBank/DDBJ whole genome shotgun (WGS) entry which is preliminary data.</text>
</comment>
<accession>A0ABW0IW24</accession>
<dbReference type="Pfam" id="PF06568">
    <property type="entry name" value="YjiS-like"/>
    <property type="match status" value="1"/>
</dbReference>
<evidence type="ECO:0000313" key="2">
    <source>
        <dbReference type="EMBL" id="MFC5422548.1"/>
    </source>
</evidence>
<dbReference type="EMBL" id="JBHSLW010000039">
    <property type="protein sequence ID" value="MFC5422548.1"/>
    <property type="molecule type" value="Genomic_DNA"/>
</dbReference>
<feature type="domain" description="YjiS-like" evidence="1">
    <location>
        <begin position="7"/>
        <end position="42"/>
    </location>
</feature>
<sequence>MFLSMIASKIRAYLRYRETVRELSRLTDRELDDLGLSRSDIQYVARTHATA</sequence>
<evidence type="ECO:0000313" key="3">
    <source>
        <dbReference type="Proteomes" id="UP001596053"/>
    </source>
</evidence>
<dbReference type="RefSeq" id="WP_092157112.1">
    <property type="nucleotide sequence ID" value="NZ_JBHSLW010000039.1"/>
</dbReference>
<evidence type="ECO:0000259" key="1">
    <source>
        <dbReference type="Pfam" id="PF06568"/>
    </source>
</evidence>
<organism evidence="2 3">
    <name type="scientific">Bosea eneae</name>
    <dbReference type="NCBI Taxonomy" id="151454"/>
    <lineage>
        <taxon>Bacteria</taxon>
        <taxon>Pseudomonadati</taxon>
        <taxon>Pseudomonadota</taxon>
        <taxon>Alphaproteobacteria</taxon>
        <taxon>Hyphomicrobiales</taxon>
        <taxon>Boseaceae</taxon>
        <taxon>Bosea</taxon>
    </lineage>
</organism>
<dbReference type="InterPro" id="IPR009506">
    <property type="entry name" value="YjiS-like"/>
</dbReference>
<dbReference type="Proteomes" id="UP001596053">
    <property type="component" value="Unassembled WGS sequence"/>
</dbReference>
<proteinExistence type="predicted"/>
<protein>
    <submittedName>
        <fullName evidence="2">DUF1127 domain-containing protein</fullName>
    </submittedName>
</protein>
<gene>
    <name evidence="2" type="ORF">ACFPOB_23560</name>
</gene>
<name>A0ABW0IW24_9HYPH</name>
<reference evidence="3" key="1">
    <citation type="journal article" date="2019" name="Int. J. Syst. Evol. Microbiol.">
        <title>The Global Catalogue of Microorganisms (GCM) 10K type strain sequencing project: providing services to taxonomists for standard genome sequencing and annotation.</title>
        <authorList>
            <consortium name="The Broad Institute Genomics Platform"/>
            <consortium name="The Broad Institute Genome Sequencing Center for Infectious Disease"/>
            <person name="Wu L."/>
            <person name="Ma J."/>
        </authorList>
    </citation>
    <scope>NUCLEOTIDE SEQUENCE [LARGE SCALE GENOMIC DNA]</scope>
    <source>
        <strain evidence="3">NCAIM B.01391</strain>
    </source>
</reference>
<keyword evidence="3" id="KW-1185">Reference proteome</keyword>